<keyword evidence="2" id="KW-0964">Secreted</keyword>
<reference evidence="11 12" key="1">
    <citation type="journal article" date="2014" name="Int. J. Syst. Evol. Microbiol.">
        <title>Complete genome sequence of Corynebacterium casei LMG S-19264T (=DSM 44701T), isolated from a smear-ripened cheese.</title>
        <authorList>
            <consortium name="US DOE Joint Genome Institute (JGI-PGF)"/>
            <person name="Walter F."/>
            <person name="Albersmeier A."/>
            <person name="Kalinowski J."/>
            <person name="Ruckert C."/>
        </authorList>
    </citation>
    <scope>NUCLEOTIDE SEQUENCE [LARGE SCALE GENOMIC DNA]</scope>
    <source>
        <strain evidence="11 12">NBRC 110095</strain>
    </source>
</reference>
<evidence type="ECO:0000256" key="2">
    <source>
        <dbReference type="ARBA" id="ARBA00022512"/>
    </source>
</evidence>
<dbReference type="PROSITE" id="PS00138">
    <property type="entry name" value="SUBTILASE_SER"/>
    <property type="match status" value="1"/>
</dbReference>
<dbReference type="PROSITE" id="PS51892">
    <property type="entry name" value="SUBTILASE"/>
    <property type="match status" value="1"/>
</dbReference>
<keyword evidence="2" id="KW-0134">Cell wall</keyword>
<dbReference type="InterPro" id="IPR050131">
    <property type="entry name" value="Peptidase_S8_subtilisin-like"/>
</dbReference>
<dbReference type="PANTHER" id="PTHR43806">
    <property type="entry name" value="PEPTIDASE S8"/>
    <property type="match status" value="1"/>
</dbReference>
<keyword evidence="8" id="KW-0732">Signal</keyword>
<evidence type="ECO:0000313" key="11">
    <source>
        <dbReference type="EMBL" id="GLS25104.1"/>
    </source>
</evidence>
<feature type="chain" id="PRO_5041360693" description="Peptidase S8" evidence="8">
    <location>
        <begin position="19"/>
        <end position="576"/>
    </location>
</feature>
<evidence type="ECO:0000256" key="4">
    <source>
        <dbReference type="ARBA" id="ARBA00022801"/>
    </source>
</evidence>
<dbReference type="InterPro" id="IPR015500">
    <property type="entry name" value="Peptidase_S8_subtilisin-rel"/>
</dbReference>
<gene>
    <name evidence="11" type="ORF">GCM10007877_08180</name>
</gene>
<dbReference type="Gene3D" id="3.50.30.30">
    <property type="match status" value="1"/>
</dbReference>
<organism evidence="11 12">
    <name type="scientific">Marinibactrum halimedae</name>
    <dbReference type="NCBI Taxonomy" id="1444977"/>
    <lineage>
        <taxon>Bacteria</taxon>
        <taxon>Pseudomonadati</taxon>
        <taxon>Pseudomonadota</taxon>
        <taxon>Gammaproteobacteria</taxon>
        <taxon>Cellvibrionales</taxon>
        <taxon>Cellvibrionaceae</taxon>
        <taxon>Marinibactrum</taxon>
    </lineage>
</organism>
<feature type="domain" description="Peptidase S8/S53" evidence="9">
    <location>
        <begin position="494"/>
        <end position="556"/>
    </location>
</feature>
<feature type="active site" description="Charge relay system" evidence="6 7">
    <location>
        <position position="508"/>
    </location>
</feature>
<dbReference type="GO" id="GO:0006508">
    <property type="term" value="P:proteolysis"/>
    <property type="evidence" value="ECO:0007669"/>
    <property type="project" value="UniProtKB-KW"/>
</dbReference>
<evidence type="ECO:0000256" key="7">
    <source>
        <dbReference type="PROSITE-ProRule" id="PRU01240"/>
    </source>
</evidence>
<evidence type="ECO:0000256" key="6">
    <source>
        <dbReference type="PIRSR" id="PIRSR615500-1"/>
    </source>
</evidence>
<dbReference type="Proteomes" id="UP001156870">
    <property type="component" value="Unassembled WGS sequence"/>
</dbReference>
<keyword evidence="3 7" id="KW-0645">Protease</keyword>
<dbReference type="EMBL" id="BSPD01000021">
    <property type="protein sequence ID" value="GLS25104.1"/>
    <property type="molecule type" value="Genomic_DNA"/>
</dbReference>
<comment type="similarity">
    <text evidence="1 7">Belongs to the peptidase S8 family.</text>
</comment>
<dbReference type="Pfam" id="PF00082">
    <property type="entry name" value="Peptidase_S8"/>
    <property type="match status" value="2"/>
</dbReference>
<dbReference type="Pfam" id="PF02225">
    <property type="entry name" value="PA"/>
    <property type="match status" value="1"/>
</dbReference>
<dbReference type="GO" id="GO:0004252">
    <property type="term" value="F:serine-type endopeptidase activity"/>
    <property type="evidence" value="ECO:0007669"/>
    <property type="project" value="UniProtKB-UniRule"/>
</dbReference>
<dbReference type="InterPro" id="IPR036852">
    <property type="entry name" value="Peptidase_S8/S53_dom_sf"/>
</dbReference>
<accession>A0AA37T2Q7</accession>
<feature type="active site" description="Charge relay system" evidence="6 7">
    <location>
        <position position="172"/>
    </location>
</feature>
<keyword evidence="5 7" id="KW-0720">Serine protease</keyword>
<dbReference type="PRINTS" id="PR00723">
    <property type="entry name" value="SUBTILISIN"/>
</dbReference>
<dbReference type="InterPro" id="IPR003137">
    <property type="entry name" value="PA_domain"/>
</dbReference>
<evidence type="ECO:0000313" key="12">
    <source>
        <dbReference type="Proteomes" id="UP001156870"/>
    </source>
</evidence>
<name>A0AA37T2Q7_9GAMM</name>
<dbReference type="Gene3D" id="3.40.50.200">
    <property type="entry name" value="Peptidase S8/S53 domain"/>
    <property type="match status" value="1"/>
</dbReference>
<evidence type="ECO:0008006" key="13">
    <source>
        <dbReference type="Google" id="ProtNLM"/>
    </source>
</evidence>
<feature type="active site" description="Charge relay system" evidence="6 7">
    <location>
        <position position="206"/>
    </location>
</feature>
<dbReference type="InterPro" id="IPR023828">
    <property type="entry name" value="Peptidase_S8_Ser-AS"/>
</dbReference>
<keyword evidence="4 7" id="KW-0378">Hydrolase</keyword>
<evidence type="ECO:0000259" key="9">
    <source>
        <dbReference type="Pfam" id="PF00082"/>
    </source>
</evidence>
<proteinExistence type="inferred from homology"/>
<evidence type="ECO:0000256" key="1">
    <source>
        <dbReference type="ARBA" id="ARBA00011073"/>
    </source>
</evidence>
<feature type="domain" description="Peptidase S8/S53" evidence="9">
    <location>
        <begin position="164"/>
        <end position="350"/>
    </location>
</feature>
<evidence type="ECO:0000259" key="10">
    <source>
        <dbReference type="Pfam" id="PF02225"/>
    </source>
</evidence>
<evidence type="ECO:0000256" key="3">
    <source>
        <dbReference type="ARBA" id="ARBA00022670"/>
    </source>
</evidence>
<dbReference type="GO" id="GO:0005615">
    <property type="term" value="C:extracellular space"/>
    <property type="evidence" value="ECO:0007669"/>
    <property type="project" value="TreeGrafter"/>
</dbReference>
<dbReference type="Gene3D" id="3.30.70.80">
    <property type="entry name" value="Peptidase S8 propeptide/proteinase inhibitor I9"/>
    <property type="match status" value="1"/>
</dbReference>
<comment type="caution">
    <text evidence="11">The sequence shown here is derived from an EMBL/GenBank/DDBJ whole genome shotgun (WGS) entry which is preliminary data.</text>
</comment>
<dbReference type="SUPFAM" id="SSF52743">
    <property type="entry name" value="Subtilisin-like"/>
    <property type="match status" value="1"/>
</dbReference>
<sequence>MKALTSSIFIIFSLTLLASSHTLSKPDEIQHTPSNDKKNYLIQFSDNSFISKTENQIKEEREEIIQATGGKIRHHLYNINTIAVLLTSEQVQKLKAHSTVKRIEIDPIRELQTVSPTNKKYKKNAHSKKSIWKNTKKSRWIKQKPSWGVNAVQAGAPLTKWVPNGITVCVIDTGYDIDHPDLQLNNVYGDTYGPIEGNWYEPIDSHGPHVTGIMFALDNNLGTVGVTQNAAFNLYVAGFVNKSLEIRSSDIMKAHEGCAEAGANIVNMSLGFLESSEIEADFYAQQYKKGILTIAASGNFQSSQYAYPASYPSVVAVAAVDSHLEPAYFSQYTDQIELSGPGMAIRSTVNAGEGWDASLYVGRTSFLDNEVVPLKRVMFNEFNLFDNISFPGAAYGKLFHCPSSLDCSGAAGKICLIEREFEENFLDYPEINAVMSCQDAGGRGAIIYSSKTRPGLQDTNLLDTTFSQNIIAVSVDRETGKKLKTLIGQKTYLRVNHGSNHEYLSGTSMATPYVTGVAAIAWSYHPHCTAQEIRAALSATALDLHTPGRDDSTGFGLAQANAAVDFLNKNGCPLLN</sequence>
<dbReference type="InterPro" id="IPR037045">
    <property type="entry name" value="S8pro/Inhibitor_I9_sf"/>
</dbReference>
<feature type="signal peptide" evidence="8">
    <location>
        <begin position="1"/>
        <end position="18"/>
    </location>
</feature>
<feature type="domain" description="PA" evidence="10">
    <location>
        <begin position="410"/>
        <end position="483"/>
    </location>
</feature>
<protein>
    <recommendedName>
        <fullName evidence="13">Peptidase S8</fullName>
    </recommendedName>
</protein>
<dbReference type="InterPro" id="IPR000209">
    <property type="entry name" value="Peptidase_S8/S53_dom"/>
</dbReference>
<dbReference type="SUPFAM" id="SSF54897">
    <property type="entry name" value="Protease propeptides/inhibitors"/>
    <property type="match status" value="1"/>
</dbReference>
<dbReference type="RefSeq" id="WP_232592764.1">
    <property type="nucleotide sequence ID" value="NZ_BSPD01000021.1"/>
</dbReference>
<dbReference type="PANTHER" id="PTHR43806:SF11">
    <property type="entry name" value="CEREVISIN-RELATED"/>
    <property type="match status" value="1"/>
</dbReference>
<dbReference type="AlphaFoldDB" id="A0AA37T2Q7"/>
<evidence type="ECO:0000256" key="5">
    <source>
        <dbReference type="ARBA" id="ARBA00022825"/>
    </source>
</evidence>
<evidence type="ECO:0000256" key="8">
    <source>
        <dbReference type="SAM" id="SignalP"/>
    </source>
</evidence>
<keyword evidence="12" id="KW-1185">Reference proteome</keyword>